<dbReference type="AlphaFoldDB" id="A0A0S2DFG1"/>
<dbReference type="Proteomes" id="UP000061569">
    <property type="component" value="Chromosome"/>
</dbReference>
<proteinExistence type="predicted"/>
<reference evidence="2 3" key="1">
    <citation type="submission" date="2015-11" db="EMBL/GenBank/DDBJ databases">
        <title>Genome sequences of Lysobacter enzymogenes strain C3 and Lysobacter antibioticus ATCC 29479.</title>
        <authorList>
            <person name="Kobayashi D.Y."/>
        </authorList>
    </citation>
    <scope>NUCLEOTIDE SEQUENCE [LARGE SCALE GENOMIC DNA]</scope>
    <source>
        <strain evidence="2 3">C3</strain>
    </source>
</reference>
<dbReference type="EMBL" id="CP013140">
    <property type="protein sequence ID" value="ALN57265.1"/>
    <property type="molecule type" value="Genomic_DNA"/>
</dbReference>
<organism evidence="2 3">
    <name type="scientific">Lysobacter enzymogenes</name>
    <dbReference type="NCBI Taxonomy" id="69"/>
    <lineage>
        <taxon>Bacteria</taxon>
        <taxon>Pseudomonadati</taxon>
        <taxon>Pseudomonadota</taxon>
        <taxon>Gammaproteobacteria</taxon>
        <taxon>Lysobacterales</taxon>
        <taxon>Lysobacteraceae</taxon>
        <taxon>Lysobacter</taxon>
    </lineage>
</organism>
<gene>
    <name evidence="2" type="ORF">GLE_1914</name>
</gene>
<dbReference type="KEGG" id="lez:GLE_1914"/>
<evidence type="ECO:0000313" key="2">
    <source>
        <dbReference type="EMBL" id="ALN57265.1"/>
    </source>
</evidence>
<protein>
    <submittedName>
        <fullName evidence="2">Uncharacterized protein</fullName>
    </submittedName>
</protein>
<evidence type="ECO:0000313" key="3">
    <source>
        <dbReference type="Proteomes" id="UP000061569"/>
    </source>
</evidence>
<evidence type="ECO:0000256" key="1">
    <source>
        <dbReference type="SAM" id="MobiDB-lite"/>
    </source>
</evidence>
<accession>A0A0S2DFG1</accession>
<name>A0A0S2DFG1_LYSEN</name>
<feature type="region of interest" description="Disordered" evidence="1">
    <location>
        <begin position="39"/>
        <end position="62"/>
    </location>
</feature>
<sequence length="62" mass="6744">MFGRPELFQHGGSSWCCVCPRAASVRSVIPAKAGSALFRRSRTSRASPMQDSEVSGFPLSRE</sequence>
<feature type="compositionally biased region" description="Polar residues" evidence="1">
    <location>
        <begin position="44"/>
        <end position="53"/>
    </location>
</feature>